<reference evidence="3" key="1">
    <citation type="submission" date="2025-08" db="UniProtKB">
        <authorList>
            <consortium name="RefSeq"/>
        </authorList>
    </citation>
    <scope>IDENTIFICATION</scope>
    <source>
        <tissue evidence="3">Total insect</tissue>
    </source>
</reference>
<evidence type="ECO:0000313" key="2">
    <source>
        <dbReference type="Proteomes" id="UP000515158"/>
    </source>
</evidence>
<dbReference type="InParanoid" id="A0A6P8Z1J1"/>
<name>A0A6P8Z1J1_THRPL</name>
<dbReference type="RefSeq" id="XP_034243491.1">
    <property type="nucleotide sequence ID" value="XM_034387600.1"/>
</dbReference>
<dbReference type="OrthoDB" id="10680383at2759"/>
<gene>
    <name evidence="3" type="primary">LOC117646560</name>
</gene>
<dbReference type="GeneID" id="117646560"/>
<dbReference type="KEGG" id="tpal:117646560"/>
<feature type="region of interest" description="Disordered" evidence="1">
    <location>
        <begin position="311"/>
        <end position="330"/>
    </location>
</feature>
<feature type="region of interest" description="Disordered" evidence="1">
    <location>
        <begin position="335"/>
        <end position="362"/>
    </location>
</feature>
<proteinExistence type="predicted"/>
<dbReference type="AlphaFoldDB" id="A0A6P8Z1J1"/>
<protein>
    <submittedName>
        <fullName evidence="3">Uncharacterized protein LOC117646560</fullName>
    </submittedName>
</protein>
<evidence type="ECO:0000256" key="1">
    <source>
        <dbReference type="SAM" id="MobiDB-lite"/>
    </source>
</evidence>
<feature type="compositionally biased region" description="Polar residues" evidence="1">
    <location>
        <begin position="319"/>
        <end position="330"/>
    </location>
</feature>
<accession>A0A6P8Z1J1</accession>
<keyword evidence="2" id="KW-1185">Reference proteome</keyword>
<sequence>MSTIPTPVRPPRSSRHKPFQNLLSEIKEGEMPPLRARVVRRFPHALVFVENPPSVEIIRQDQFLDEDGAFEVGARRRVKQKSWKNPLDCVILEIGTKIKLQKLKVKPDGTIHVPVPNDPLDDTGETVQSDEAEVRFIGSRYSEQLKQKQQAAQARQDNLETIAMYLTDTNPVLPLPPQHNPRKPLVHSAEVLAELKEQLSNLSCWTKMEGDVEISPGTKVFYNGSNLCLLNDAHRDSPSRLLGAIIKALIPPHIRANRALTYSGGNGESVGVPTQIVAAARGMVQCFFKLKEPLDTARIVASLLAYSQRPKQPLPVSAPPSTAGVQQPIYTSSSSSAFPSSSAGGPIHSSSSSSTFSFGPQGPAATVVQESQTFTLLRSATETLINE</sequence>
<organism evidence="3">
    <name type="scientific">Thrips palmi</name>
    <name type="common">Melon thrips</name>
    <dbReference type="NCBI Taxonomy" id="161013"/>
    <lineage>
        <taxon>Eukaryota</taxon>
        <taxon>Metazoa</taxon>
        <taxon>Ecdysozoa</taxon>
        <taxon>Arthropoda</taxon>
        <taxon>Hexapoda</taxon>
        <taxon>Insecta</taxon>
        <taxon>Pterygota</taxon>
        <taxon>Neoptera</taxon>
        <taxon>Paraneoptera</taxon>
        <taxon>Thysanoptera</taxon>
        <taxon>Terebrantia</taxon>
        <taxon>Thripoidea</taxon>
        <taxon>Thripidae</taxon>
        <taxon>Thrips</taxon>
    </lineage>
</organism>
<dbReference type="Proteomes" id="UP000515158">
    <property type="component" value="Unplaced"/>
</dbReference>
<evidence type="ECO:0000313" key="3">
    <source>
        <dbReference type="RefSeq" id="XP_034243491.1"/>
    </source>
</evidence>